<dbReference type="Gene3D" id="1.10.10.10">
    <property type="entry name" value="Winged helix-like DNA-binding domain superfamily/Winged helix DNA-binding domain"/>
    <property type="match status" value="1"/>
</dbReference>
<dbReference type="STRING" id="1560201.NG42_17505"/>
<name>A0A0L7TFQ4_9GAMM</name>
<dbReference type="Proteomes" id="UP000037088">
    <property type="component" value="Unassembled WGS sequence"/>
</dbReference>
<dbReference type="InterPro" id="IPR036388">
    <property type="entry name" value="WH-like_DNA-bd_sf"/>
</dbReference>
<dbReference type="Pfam" id="PF03551">
    <property type="entry name" value="PadR"/>
    <property type="match status" value="1"/>
</dbReference>
<comment type="caution">
    <text evidence="3">The sequence shown here is derived from an EMBL/GenBank/DDBJ whole genome shotgun (WGS) entry which is preliminary data.</text>
</comment>
<evidence type="ECO:0000313" key="4">
    <source>
        <dbReference type="Proteomes" id="UP000036851"/>
    </source>
</evidence>
<reference evidence="4 5" key="1">
    <citation type="journal article" date="2015" name="Int. J. Syst. Evol. Microbiol.">
        <title>Erwinia iniecta sp. nov., isolated from Russian wheat aphids (Diuraphis noxia).</title>
        <authorList>
            <person name="Campillo T."/>
            <person name="Luna E."/>
            <person name="Portier P."/>
            <person name="Fischer-Le Saux M."/>
            <person name="Lapitan N."/>
            <person name="Tisserat N.A."/>
            <person name="Leach J.E."/>
        </authorList>
    </citation>
    <scope>NUCLEOTIDE SEQUENCE [LARGE SCALE GENOMIC DNA]</scope>
    <source>
        <strain evidence="2 5">B120</strain>
        <strain evidence="3 4">B149</strain>
    </source>
</reference>
<accession>A0A0L7TFQ4</accession>
<organism evidence="3 4">
    <name type="scientific">Winslowiella iniecta</name>
    <dbReference type="NCBI Taxonomy" id="1560201"/>
    <lineage>
        <taxon>Bacteria</taxon>
        <taxon>Pseudomonadati</taxon>
        <taxon>Pseudomonadota</taxon>
        <taxon>Gammaproteobacteria</taxon>
        <taxon>Enterobacterales</taxon>
        <taxon>Erwiniaceae</taxon>
        <taxon>Winslowiella</taxon>
    </lineage>
</organism>
<evidence type="ECO:0000259" key="1">
    <source>
        <dbReference type="Pfam" id="PF03551"/>
    </source>
</evidence>
<dbReference type="InterPro" id="IPR005149">
    <property type="entry name" value="Tscrpt_reg_PadR_N"/>
</dbReference>
<gene>
    <name evidence="2" type="ORF">NG42_17505</name>
    <name evidence="3" type="ORF">NG43_05915</name>
</gene>
<proteinExistence type="predicted"/>
<sequence>MSHHSRQRFFAHGDLRLVVLDILSRSASHGYELIKEIESLTLGHYVPSAGVIYPTLDYLQQQNFIRVSHGEQGRKDIAITDNGRFWLDEQSTQLEQIKQRINARIVGHGLRKNPAMKLALDNIKAVLDQKVNRESASEQTLEKIIAILNRASEDISALDER</sequence>
<keyword evidence="5" id="KW-1185">Reference proteome</keyword>
<dbReference type="EMBL" id="JRXF01000007">
    <property type="protein sequence ID" value="KOC94207.1"/>
    <property type="molecule type" value="Genomic_DNA"/>
</dbReference>
<evidence type="ECO:0000313" key="3">
    <source>
        <dbReference type="EMBL" id="KOC94207.1"/>
    </source>
</evidence>
<evidence type="ECO:0000313" key="2">
    <source>
        <dbReference type="EMBL" id="KOC88183.1"/>
    </source>
</evidence>
<evidence type="ECO:0000313" key="5">
    <source>
        <dbReference type="Proteomes" id="UP000037088"/>
    </source>
</evidence>
<dbReference type="PANTHER" id="PTHR43252:SF7">
    <property type="entry name" value="TRANSCRIPTIONAL REGULATOR YQJI"/>
    <property type="match status" value="1"/>
</dbReference>
<dbReference type="Proteomes" id="UP000036851">
    <property type="component" value="Unassembled WGS sequence"/>
</dbReference>
<dbReference type="InterPro" id="IPR036390">
    <property type="entry name" value="WH_DNA-bd_sf"/>
</dbReference>
<dbReference type="PATRIC" id="fig|1560201.3.peg.3706"/>
<dbReference type="RefSeq" id="WP_052901483.1">
    <property type="nucleotide sequence ID" value="NZ_JRXE01000027.1"/>
</dbReference>
<dbReference type="SUPFAM" id="SSF46785">
    <property type="entry name" value="Winged helix' DNA-binding domain"/>
    <property type="match status" value="1"/>
</dbReference>
<dbReference type="PANTHER" id="PTHR43252">
    <property type="entry name" value="TRANSCRIPTIONAL REGULATOR YQJI"/>
    <property type="match status" value="1"/>
</dbReference>
<dbReference type="AlphaFoldDB" id="A0A0L7TFQ4"/>
<dbReference type="EMBL" id="JRXE01000027">
    <property type="protein sequence ID" value="KOC88183.1"/>
    <property type="molecule type" value="Genomic_DNA"/>
</dbReference>
<feature type="domain" description="Transcription regulator PadR N-terminal" evidence="1">
    <location>
        <begin position="19"/>
        <end position="85"/>
    </location>
</feature>
<protein>
    <submittedName>
        <fullName evidence="3">PadR family transcriptional regulator</fullName>
    </submittedName>
</protein>